<dbReference type="PANTHER" id="PTHR10887:SF445">
    <property type="entry name" value="NFX1-TYPE ZINC FINGER-CONTAINING PROTEIN 1"/>
    <property type="match status" value="1"/>
</dbReference>
<dbReference type="InterPro" id="IPR027417">
    <property type="entry name" value="P-loop_NTPase"/>
</dbReference>
<reference evidence="13 14" key="1">
    <citation type="journal article" date="2014" name="PLoS ONE">
        <title>De novo Genome Assembly of the Fungal Plant Pathogen Pyrenophora semeniperda.</title>
        <authorList>
            <person name="Soliai M.M."/>
            <person name="Meyer S.E."/>
            <person name="Udall J.A."/>
            <person name="Elzinga D.E."/>
            <person name="Hermansen R.A."/>
            <person name="Bodily P.M."/>
            <person name="Hart A.A."/>
            <person name="Coleman C.E."/>
        </authorList>
    </citation>
    <scope>NUCLEOTIDE SEQUENCE [LARGE SCALE GENOMIC DNA]</scope>
    <source>
        <strain evidence="13 14">CCB06</strain>
        <tissue evidence="13">Mycelium</tissue>
    </source>
</reference>
<protein>
    <submittedName>
        <fullName evidence="13">NFX1-type zinc finger-containing 1</fullName>
    </submittedName>
</protein>
<dbReference type="FunFam" id="3.40.50.300:FF:001660">
    <property type="entry name" value="NF-X1 finger and helicase protein, putative"/>
    <property type="match status" value="1"/>
</dbReference>
<feature type="coiled-coil region" evidence="9">
    <location>
        <begin position="1612"/>
        <end position="1639"/>
    </location>
</feature>
<keyword evidence="5" id="KW-0067">ATP-binding</keyword>
<feature type="zinc finger region" description="C3H1-type" evidence="8">
    <location>
        <begin position="26"/>
        <end position="53"/>
    </location>
</feature>
<dbReference type="Pfam" id="PF00642">
    <property type="entry name" value="zf-CCCH"/>
    <property type="match status" value="1"/>
</dbReference>
<keyword evidence="2" id="KW-0963">Cytoplasm</keyword>
<dbReference type="GO" id="GO:0005737">
    <property type="term" value="C:cytoplasm"/>
    <property type="evidence" value="ECO:0007669"/>
    <property type="project" value="UniProtKB-SubCell"/>
</dbReference>
<feature type="region of interest" description="Disordered" evidence="10">
    <location>
        <begin position="1"/>
        <end position="34"/>
    </location>
</feature>
<keyword evidence="5" id="KW-0378">Hydrolase</keyword>
<gene>
    <name evidence="13" type="ORF">GMOD_00010093</name>
</gene>
<dbReference type="PROSITE" id="PS50103">
    <property type="entry name" value="ZF_C3H1"/>
    <property type="match status" value="1"/>
</dbReference>
<dbReference type="Pfam" id="PF13086">
    <property type="entry name" value="AAA_11"/>
    <property type="match status" value="1"/>
</dbReference>
<dbReference type="Pfam" id="PF13087">
    <property type="entry name" value="AAA_12"/>
    <property type="match status" value="1"/>
</dbReference>
<evidence type="ECO:0000313" key="14">
    <source>
        <dbReference type="Proteomes" id="UP000265663"/>
    </source>
</evidence>
<dbReference type="InterPro" id="IPR046439">
    <property type="entry name" value="ZF_RZ_dom"/>
</dbReference>
<dbReference type="GO" id="GO:0031380">
    <property type="term" value="C:nuclear RNA-directed RNA polymerase complex"/>
    <property type="evidence" value="ECO:0007669"/>
    <property type="project" value="TreeGrafter"/>
</dbReference>
<comment type="subcellular location">
    <subcellularLocation>
        <location evidence="1">Cytoplasm</location>
    </subcellularLocation>
</comment>
<keyword evidence="6 8" id="KW-0862">Zinc</keyword>
<keyword evidence="14" id="KW-1185">Reference proteome</keyword>
<evidence type="ECO:0000256" key="2">
    <source>
        <dbReference type="ARBA" id="ARBA00022490"/>
    </source>
</evidence>
<dbReference type="CDD" id="cd18808">
    <property type="entry name" value="SF1_C_Upf1"/>
    <property type="match status" value="1"/>
</dbReference>
<dbReference type="EMBL" id="KE747811">
    <property type="protein sequence ID" value="RMZ67726.1"/>
    <property type="molecule type" value="Genomic_DNA"/>
</dbReference>
<evidence type="ECO:0000256" key="5">
    <source>
        <dbReference type="ARBA" id="ARBA00022806"/>
    </source>
</evidence>
<evidence type="ECO:0000259" key="11">
    <source>
        <dbReference type="PROSITE" id="PS50103"/>
    </source>
</evidence>
<evidence type="ECO:0000256" key="9">
    <source>
        <dbReference type="SAM" id="Coils"/>
    </source>
</evidence>
<keyword evidence="4 8" id="KW-0863">Zinc-finger</keyword>
<proteinExistence type="predicted"/>
<dbReference type="CDD" id="cd17936">
    <property type="entry name" value="EEXXEc_NFX1"/>
    <property type="match status" value="1"/>
</dbReference>
<evidence type="ECO:0000313" key="13">
    <source>
        <dbReference type="EMBL" id="RMZ67726.1"/>
    </source>
</evidence>
<evidence type="ECO:0000256" key="3">
    <source>
        <dbReference type="ARBA" id="ARBA00022723"/>
    </source>
</evidence>
<dbReference type="InterPro" id="IPR041677">
    <property type="entry name" value="DNA2/NAM7_AAA_11"/>
</dbReference>
<evidence type="ECO:0000256" key="8">
    <source>
        <dbReference type="PROSITE-ProRule" id="PRU00723"/>
    </source>
</evidence>
<dbReference type="SUPFAM" id="SSF52540">
    <property type="entry name" value="P-loop containing nucleoside triphosphate hydrolases"/>
    <property type="match status" value="1"/>
</dbReference>
<feature type="region of interest" description="Disordered" evidence="10">
    <location>
        <begin position="57"/>
        <end position="80"/>
    </location>
</feature>
<dbReference type="PANTHER" id="PTHR10887">
    <property type="entry name" value="DNA2/NAM7 HELICASE FAMILY"/>
    <property type="match status" value="1"/>
</dbReference>
<dbReference type="GO" id="GO:0002376">
    <property type="term" value="P:immune system process"/>
    <property type="evidence" value="ECO:0007669"/>
    <property type="project" value="UniProtKB-KW"/>
</dbReference>
<dbReference type="InterPro" id="IPR000571">
    <property type="entry name" value="Znf_CCCH"/>
</dbReference>
<evidence type="ECO:0000256" key="7">
    <source>
        <dbReference type="ARBA" id="ARBA00022859"/>
    </source>
</evidence>
<dbReference type="InterPro" id="IPR041679">
    <property type="entry name" value="DNA2/NAM7-like_C"/>
</dbReference>
<feature type="compositionally biased region" description="Basic and acidic residues" evidence="10">
    <location>
        <begin position="8"/>
        <end position="24"/>
    </location>
</feature>
<organism evidence="13 14">
    <name type="scientific">Pyrenophora seminiperda CCB06</name>
    <dbReference type="NCBI Taxonomy" id="1302712"/>
    <lineage>
        <taxon>Eukaryota</taxon>
        <taxon>Fungi</taxon>
        <taxon>Dikarya</taxon>
        <taxon>Ascomycota</taxon>
        <taxon>Pezizomycotina</taxon>
        <taxon>Dothideomycetes</taxon>
        <taxon>Pleosporomycetidae</taxon>
        <taxon>Pleosporales</taxon>
        <taxon>Pleosporineae</taxon>
        <taxon>Pleosporaceae</taxon>
        <taxon>Pyrenophora</taxon>
    </lineage>
</organism>
<sequence length="1942" mass="218853">MYKRGRRDWRGLGRGDSGQGEKGKNQTGPRPCRYFKNSRCKYGSACKYSHDLPSINANEIHNSRGRPPQPEETPEQQQARVDYNAWRRLIKVPPIRNDKRTMEQLWSGGLAILSGDNLEWQQMLPRDLDSDDYRGREHIKALLELRSSPGKEQELVRIACSFLSVITHRAFLDCLSVDTSVGALYNFVSGTNGNRAIPFFQYLSQTLVESHLTSANSSEIIQNTLQTMPVALRELVRREPRARFNENITSLLDLMEEATRVIAGDTRDLITSITLSRITEIRAIVARANGLLAQEDNGAHVEIVTKSTYPRNLVMPQDRHDNDKPDIVDVKIFPTSEEIMSDAIDFLPSTDLDQPHFLQDKVERHIDTFFRLLRHDTFGELKTALRLFLHTIQNDPACIDNPKLSLGDFRAFYYPDAYISYISFDRRHGLEISISFKQLPQLRRKSAKERQKWWQDSKRLGEGILLSFISVRDGQVQHLFFTVSRRDTDTKHDRSLTKEDYRCTITLKLVAVDQTQVALAISLSCKNTRGLLLEFPGIIPATFVPILENLKEMQKHSRLPFKDCILPDQIENAQNRKGGNTLDIPAPLYTRRPEFAFNLKSIFMKDEVGNGDIYVRSTSSLDDTAMIDMIEARTGLDRGQSEALISALTREFAFIQGPPGTGKSYLGVELMKILMDCQSRVDLGPIIVVCYTNHALDQFLEHLIENGIKKTIRIGGQSHSAILEEHNLRKISQMEGKTRSEGFLLHKAYEHLEQESEQIKKNLGRIHGVFKHANWSNLQYHLMRRHPQIHKQFGRYDEDGFERVGKPLFDAWLPPNSSDGAATQDGEIRLAATLINHVVQKAAVNVHSLSQQEKKTLMDFWCQEIYDNALDDLYESVKITDSAYGQLANIHDEVDRRVLQAADVIGITTTGLAKRISTLRHVRCKIVICEEAGEVMEPHMISALLPTVEHLIQIGDHQQLRPQINNYGLSLESNQGGLYQLDRSQFERLSVGQSGRPRIPVAQLNVQRRMRPEISKLIRETIYPRLTDHNTTIALPDVVGMQKNVYWLDHDHFEEGQSSELHHKSHSNIWEVEMVHGLVRHIVRQGVYRSSDIAVLTPYTGQLQKLRSAMKNDFEIVLSDRDQEALDKDGFIEGDASPLHEAAELLSTHRKTVLEKKTLSDLLRIATVDNFQGEEAKVIIVSLVRSNNEKRVGFLRTTNRINVLLSRAQHGMYLIGNSDTYSNIEMWQKVIDMLRMTNAVGTSLGLSCPRHPETEIRVHEPHDFPKVSPEGGCRLACPWRLPECGHMCQSRCHSESMHNVFLCTQPCQRLHEPCKHACQKLTCGENCGKCHIKLNNVPLLCGHSKDNVLCFQAQNPGILRCSILVEKLVPSCKHTVTVACSVDTIVAQTLALQRYLAVTFVREPAVAVTVMMLKAKFRSHTRNVPDYADADSAHATICVKRLATEKTAVLASLPAKSAASILNVPYAAMNHVRHALRDAHGNANIVGDAPCICGEECPTDYCHACGSKPDARVDLLEMKTYSEINIDETPIVVLGCGHFFTAESLDGLVGMSEVYTADMFGDFAGLADISSSLATKIPQCPDCQRPIMQYITQRYNRVINRAVMDEMSKRFLINGKNELQELEKEVEDLESGLEKSRNGIKNSTEDVVSKIRTRYHESKKLQRKIEDFLRSVADRHQPAHKLHEAIVHASRNSIVGDPGSLANALGSLSIHQDNIPPVERDRRVTFGGRILQIKADSIVLEDKFQMTKKLRSSPSAENMKLPGGDPENLTQAFMKACAALMNDCVVEKLPKLAVEASIYFATNAHLYRSSGLSGEDRKEATKYVETAKELLKQAYKLCEQRFQNADQLKNCVEENIEILGREWYEDVTAEELAEIKKAMVSGREGIATHSGHWYNCANGHPFAIGECGMPMQLARCPECGAAVGGLGHQAVEGVTRATQMED</sequence>
<feature type="domain" description="RZ-type" evidence="12">
    <location>
        <begin position="1867"/>
        <end position="1942"/>
    </location>
</feature>
<keyword evidence="9" id="KW-0175">Coiled coil</keyword>
<dbReference type="GO" id="GO:0004386">
    <property type="term" value="F:helicase activity"/>
    <property type="evidence" value="ECO:0007669"/>
    <property type="project" value="InterPro"/>
</dbReference>
<dbReference type="Pfam" id="PF20173">
    <property type="entry name" value="ZnF_RZ-type"/>
    <property type="match status" value="1"/>
</dbReference>
<dbReference type="Gene3D" id="3.40.50.300">
    <property type="entry name" value="P-loop containing nucleotide triphosphate hydrolases"/>
    <property type="match status" value="2"/>
</dbReference>
<evidence type="ECO:0000256" key="1">
    <source>
        <dbReference type="ARBA" id="ARBA00004496"/>
    </source>
</evidence>
<evidence type="ECO:0000256" key="10">
    <source>
        <dbReference type="SAM" id="MobiDB-lite"/>
    </source>
</evidence>
<dbReference type="PROSITE" id="PS51981">
    <property type="entry name" value="ZF_RZ"/>
    <property type="match status" value="1"/>
</dbReference>
<evidence type="ECO:0000256" key="4">
    <source>
        <dbReference type="ARBA" id="ARBA00022771"/>
    </source>
</evidence>
<dbReference type="Proteomes" id="UP000265663">
    <property type="component" value="Unassembled WGS sequence"/>
</dbReference>
<dbReference type="InterPro" id="IPR045055">
    <property type="entry name" value="DNA2/NAM7-like"/>
</dbReference>
<dbReference type="GO" id="GO:0031048">
    <property type="term" value="P:regulatory ncRNA-mediated heterochromatin formation"/>
    <property type="evidence" value="ECO:0007669"/>
    <property type="project" value="TreeGrafter"/>
</dbReference>
<dbReference type="GO" id="GO:0008270">
    <property type="term" value="F:zinc ion binding"/>
    <property type="evidence" value="ECO:0007669"/>
    <property type="project" value="UniProtKB-KW"/>
</dbReference>
<keyword evidence="5" id="KW-0547">Nucleotide-binding</keyword>
<dbReference type="Gene3D" id="4.10.1000.10">
    <property type="entry name" value="Zinc finger, CCCH-type"/>
    <property type="match status" value="1"/>
</dbReference>
<dbReference type="OrthoDB" id="2423195at2759"/>
<evidence type="ECO:0000256" key="6">
    <source>
        <dbReference type="ARBA" id="ARBA00022833"/>
    </source>
</evidence>
<keyword evidence="5" id="KW-0347">Helicase</keyword>
<accession>A0A3M7LZU8</accession>
<keyword evidence="3 8" id="KW-0479">Metal-binding</keyword>
<evidence type="ECO:0000259" key="12">
    <source>
        <dbReference type="PROSITE" id="PS51981"/>
    </source>
</evidence>
<dbReference type="InterPro" id="IPR047187">
    <property type="entry name" value="SF1_C_Upf1"/>
</dbReference>
<name>A0A3M7LZU8_9PLEO</name>
<dbReference type="SMART" id="SM00356">
    <property type="entry name" value="ZnF_C3H1"/>
    <property type="match status" value="1"/>
</dbReference>
<feature type="domain" description="C3H1-type" evidence="11">
    <location>
        <begin position="26"/>
        <end position="53"/>
    </location>
</feature>
<keyword evidence="7" id="KW-0391">Immunity</keyword>